<dbReference type="RefSeq" id="WP_072428238.1">
    <property type="nucleotide sequence ID" value="NZ_FPKR01000006.1"/>
</dbReference>
<evidence type="ECO:0000259" key="3">
    <source>
        <dbReference type="PROSITE" id="PS51186"/>
    </source>
</evidence>
<feature type="domain" description="N-acetyltransferase" evidence="3">
    <location>
        <begin position="158"/>
        <end position="298"/>
    </location>
</feature>
<evidence type="ECO:0000313" key="4">
    <source>
        <dbReference type="EMBL" id="SFZ75739.1"/>
    </source>
</evidence>
<dbReference type="PANTHER" id="PTHR43877">
    <property type="entry name" value="AMINOALKYLPHOSPHONATE N-ACETYLTRANSFERASE-RELATED-RELATED"/>
    <property type="match status" value="1"/>
</dbReference>
<dbReference type="AlphaFoldDB" id="A0A1K2HG88"/>
<dbReference type="GO" id="GO:0016747">
    <property type="term" value="F:acyltransferase activity, transferring groups other than amino-acyl groups"/>
    <property type="evidence" value="ECO:0007669"/>
    <property type="project" value="InterPro"/>
</dbReference>
<keyword evidence="2" id="KW-0012">Acyltransferase</keyword>
<evidence type="ECO:0000256" key="2">
    <source>
        <dbReference type="ARBA" id="ARBA00023315"/>
    </source>
</evidence>
<dbReference type="Pfam" id="PF00583">
    <property type="entry name" value="Acetyltransf_1"/>
    <property type="match status" value="2"/>
</dbReference>
<dbReference type="STRING" id="1121279.SAMN02745887_01713"/>
<name>A0A1K2HG88_9NEIS</name>
<dbReference type="PANTHER" id="PTHR43877:SF2">
    <property type="entry name" value="AMINOALKYLPHOSPHONATE N-ACETYLTRANSFERASE-RELATED"/>
    <property type="match status" value="1"/>
</dbReference>
<sequence length="306" mass="33814">MFAIQPYQHALHAQVVVDFFNLCHARDPSQFGLTPTRWQQFVAEPSRAMGRDFRLAWDGTQLVGMAYCALEDQPGGAMRYGRILVHPDWRRRGIASAIWQQLSALDGGRYGFECTCPVDWQAGLAFAQRCGFGEQSRELEMRRSLSDADRVPTCSPVRALRRDDAADALAWREISNAAYASHQPPVSLLDAADIAARLANPTLSLGFIEQAGVPLGLIQWENDSESHAYLNSVALLPSAQGRGLAGELLRWALGEMRAQGLARVELTVSMHNHAARQLYTRHGFQPYAETVYLHRPATTGIPSTAG</sequence>
<dbReference type="InterPro" id="IPR050832">
    <property type="entry name" value="Bact_Acetyltransf"/>
</dbReference>
<organism evidence="4 5">
    <name type="scientific">Chitinimonas taiwanensis DSM 18899</name>
    <dbReference type="NCBI Taxonomy" id="1121279"/>
    <lineage>
        <taxon>Bacteria</taxon>
        <taxon>Pseudomonadati</taxon>
        <taxon>Pseudomonadota</taxon>
        <taxon>Betaproteobacteria</taxon>
        <taxon>Neisseriales</taxon>
        <taxon>Chitinibacteraceae</taxon>
        <taxon>Chitinimonas</taxon>
    </lineage>
</organism>
<dbReference type="PROSITE" id="PS51186">
    <property type="entry name" value="GNAT"/>
    <property type="match status" value="2"/>
</dbReference>
<dbReference type="InterPro" id="IPR016181">
    <property type="entry name" value="Acyl_CoA_acyltransferase"/>
</dbReference>
<dbReference type="SUPFAM" id="SSF55729">
    <property type="entry name" value="Acyl-CoA N-acyltransferases (Nat)"/>
    <property type="match status" value="1"/>
</dbReference>
<evidence type="ECO:0000313" key="5">
    <source>
        <dbReference type="Proteomes" id="UP000186513"/>
    </source>
</evidence>
<reference evidence="4 5" key="1">
    <citation type="submission" date="2016-11" db="EMBL/GenBank/DDBJ databases">
        <authorList>
            <person name="Jaros S."/>
            <person name="Januszkiewicz K."/>
            <person name="Wedrychowicz H."/>
        </authorList>
    </citation>
    <scope>NUCLEOTIDE SEQUENCE [LARGE SCALE GENOMIC DNA]</scope>
    <source>
        <strain evidence="4 5">DSM 18899</strain>
    </source>
</reference>
<dbReference type="Proteomes" id="UP000186513">
    <property type="component" value="Unassembled WGS sequence"/>
</dbReference>
<feature type="domain" description="N-acetyltransferase" evidence="3">
    <location>
        <begin position="2"/>
        <end position="152"/>
    </location>
</feature>
<dbReference type="InterPro" id="IPR000182">
    <property type="entry name" value="GNAT_dom"/>
</dbReference>
<dbReference type="Gene3D" id="3.40.630.30">
    <property type="match status" value="1"/>
</dbReference>
<keyword evidence="1" id="KW-0808">Transferase</keyword>
<dbReference type="CDD" id="cd04301">
    <property type="entry name" value="NAT_SF"/>
    <property type="match status" value="2"/>
</dbReference>
<protein>
    <submittedName>
        <fullName evidence="4">Mycothiol synthase</fullName>
    </submittedName>
</protein>
<proteinExistence type="predicted"/>
<gene>
    <name evidence="4" type="ORF">SAMN02745887_01713</name>
</gene>
<dbReference type="EMBL" id="FPKR01000006">
    <property type="protein sequence ID" value="SFZ75739.1"/>
    <property type="molecule type" value="Genomic_DNA"/>
</dbReference>
<dbReference type="OrthoDB" id="336415at2"/>
<keyword evidence="5" id="KW-1185">Reference proteome</keyword>
<accession>A0A1K2HG88</accession>
<evidence type="ECO:0000256" key="1">
    <source>
        <dbReference type="ARBA" id="ARBA00022679"/>
    </source>
</evidence>